<dbReference type="PANTHER" id="PTHR43267:SF1">
    <property type="entry name" value="TRNA THREONYLCARBAMOYLADENOSINE DEHYDRATASE"/>
    <property type="match status" value="1"/>
</dbReference>
<dbReference type="OrthoDB" id="9804150at2"/>
<comment type="caution">
    <text evidence="2">The sequence shown here is derived from an EMBL/GenBank/DDBJ whole genome shotgun (WGS) entry which is preliminary data.</text>
</comment>
<dbReference type="SUPFAM" id="SSF69572">
    <property type="entry name" value="Activating enzymes of the ubiquitin-like proteins"/>
    <property type="match status" value="1"/>
</dbReference>
<dbReference type="RefSeq" id="WP_069643826.1">
    <property type="nucleotide sequence ID" value="NZ_MIJE01000032.1"/>
</dbReference>
<dbReference type="Gene3D" id="3.40.50.720">
    <property type="entry name" value="NAD(P)-binding Rossmann-like Domain"/>
    <property type="match status" value="1"/>
</dbReference>
<keyword evidence="3" id="KW-1185">Reference proteome</keyword>
<dbReference type="InterPro" id="IPR000594">
    <property type="entry name" value="ThiF_NAD_FAD-bd"/>
</dbReference>
<dbReference type="Proteomes" id="UP000094296">
    <property type="component" value="Unassembled WGS sequence"/>
</dbReference>
<organism evidence="2 3">
    <name type="scientific">Desulfuribacillus alkaliarsenatis</name>
    <dbReference type="NCBI Taxonomy" id="766136"/>
    <lineage>
        <taxon>Bacteria</taxon>
        <taxon>Bacillati</taxon>
        <taxon>Bacillota</taxon>
        <taxon>Desulfuribacillia</taxon>
        <taxon>Desulfuribacillales</taxon>
        <taxon>Desulfuribacillaceae</taxon>
        <taxon>Desulfuribacillus</taxon>
    </lineage>
</organism>
<feature type="domain" description="THIF-type NAD/FAD binding fold" evidence="1">
    <location>
        <begin position="10"/>
        <end position="246"/>
    </location>
</feature>
<reference evidence="2 3" key="1">
    <citation type="submission" date="2016-09" db="EMBL/GenBank/DDBJ databases">
        <title>Draft genome sequence for the type strain of Desulfuribacillus alkaliarsenatis AHT28, an obligately anaerobic, sulfidogenic bacterium isolated from Russian soda lake sediments.</title>
        <authorList>
            <person name="Abin C.A."/>
            <person name="Hollibaugh J.T."/>
        </authorList>
    </citation>
    <scope>NUCLEOTIDE SEQUENCE [LARGE SCALE GENOMIC DNA]</scope>
    <source>
        <strain evidence="2 3">AHT28</strain>
    </source>
</reference>
<dbReference type="GO" id="GO:0061503">
    <property type="term" value="F:tRNA threonylcarbamoyladenosine dehydratase"/>
    <property type="evidence" value="ECO:0007669"/>
    <property type="project" value="TreeGrafter"/>
</dbReference>
<dbReference type="GO" id="GO:0061504">
    <property type="term" value="P:cyclic threonylcarbamoyladenosine biosynthetic process"/>
    <property type="evidence" value="ECO:0007669"/>
    <property type="project" value="TreeGrafter"/>
</dbReference>
<evidence type="ECO:0000259" key="1">
    <source>
        <dbReference type="Pfam" id="PF00899"/>
    </source>
</evidence>
<gene>
    <name evidence="2" type="ORF">BHF68_09175</name>
</gene>
<dbReference type="EMBL" id="MIJE01000032">
    <property type="protein sequence ID" value="OEF96320.1"/>
    <property type="molecule type" value="Genomic_DNA"/>
</dbReference>
<dbReference type="AlphaFoldDB" id="A0A1E5G0L3"/>
<dbReference type="Pfam" id="PF00899">
    <property type="entry name" value="ThiF"/>
    <property type="match status" value="1"/>
</dbReference>
<accession>A0A1E5G0L3</accession>
<proteinExistence type="predicted"/>
<evidence type="ECO:0000313" key="2">
    <source>
        <dbReference type="EMBL" id="OEF96320.1"/>
    </source>
</evidence>
<dbReference type="PANTHER" id="PTHR43267">
    <property type="entry name" value="TRNA THREONYLCARBAMOYLADENOSINE DEHYDRATASE"/>
    <property type="match status" value="1"/>
</dbReference>
<dbReference type="InterPro" id="IPR045886">
    <property type="entry name" value="ThiF/MoeB/HesA"/>
</dbReference>
<dbReference type="GO" id="GO:0008641">
    <property type="term" value="F:ubiquitin-like modifier activating enzyme activity"/>
    <property type="evidence" value="ECO:0007669"/>
    <property type="project" value="InterPro"/>
</dbReference>
<protein>
    <submittedName>
        <fullName evidence="2">tRNA cyclic N6-threonylcarbamoyladenosine(37) synthase TcdA</fullName>
    </submittedName>
</protein>
<dbReference type="STRING" id="766136.BHF68_09175"/>
<dbReference type="InterPro" id="IPR035985">
    <property type="entry name" value="Ubiquitin-activating_enz"/>
</dbReference>
<dbReference type="CDD" id="cd00755">
    <property type="entry name" value="YgdL_like"/>
    <property type="match status" value="1"/>
</dbReference>
<sequence>MLHRFSRTELLIGKDGMERLQNSTVAVIGIGGVGSYTVEALARSGVGHLILVDDDDICLTNINRQLHALQSTVGKQKVEVMKERVLQINPKAKVTSLQMFLNNETGEQVFSLQPDYIVDAIDTISSKISLIEACTIRKIPIAVSMGAGNKLNPAGFEIADISKTSVCPMAKVLRKELKRRGIAKGVKVVYSKEQPIKPIASEEASCAVGCICPPTASRTCTVKRQIPGSISFIPSIVGLMLAGIVVNDLLVEKTGV</sequence>
<evidence type="ECO:0000313" key="3">
    <source>
        <dbReference type="Proteomes" id="UP000094296"/>
    </source>
</evidence>
<name>A0A1E5G0L3_9FIRM</name>
<dbReference type="FunFam" id="3.40.50.720:FF:000141">
    <property type="entry name" value="tRNA threonylcarbamoyladenosine dehydratase"/>
    <property type="match status" value="1"/>
</dbReference>